<reference evidence="1 2" key="1">
    <citation type="submission" date="2018-02" db="EMBL/GenBank/DDBJ databases">
        <title>Comparative genomes isolates from brazilian mangrove.</title>
        <authorList>
            <person name="Araujo J.E."/>
            <person name="Taketani R.G."/>
            <person name="Silva M.C.P."/>
            <person name="Loureco M.V."/>
            <person name="Andreote F.D."/>
        </authorList>
    </citation>
    <scope>NUCLEOTIDE SEQUENCE [LARGE SCALE GENOMIC DNA]</scope>
    <source>
        <strain evidence="1 2">Hex-1 MGV</strain>
    </source>
</reference>
<dbReference type="PANTHER" id="PTHR35519:SF2">
    <property type="entry name" value="PH DOMAIN PROTEIN"/>
    <property type="match status" value="1"/>
</dbReference>
<dbReference type="PANTHER" id="PTHR35519">
    <property type="entry name" value="MEMBRANE PROTEINS"/>
    <property type="match status" value="1"/>
</dbReference>
<evidence type="ECO:0000313" key="1">
    <source>
        <dbReference type="EMBL" id="PQO32870.1"/>
    </source>
</evidence>
<name>A0A2S8FLH2_9BACT</name>
<dbReference type="EMBL" id="PUHY01000012">
    <property type="protein sequence ID" value="PQO32870.1"/>
    <property type="molecule type" value="Genomic_DNA"/>
</dbReference>
<dbReference type="Proteomes" id="UP000238322">
    <property type="component" value="Unassembled WGS sequence"/>
</dbReference>
<protein>
    <submittedName>
        <fullName evidence="1">DUF4112 domain-containing protein</fullName>
    </submittedName>
</protein>
<dbReference type="InterPro" id="IPR025187">
    <property type="entry name" value="DUF4112"/>
</dbReference>
<sequence length="158" mass="17749">MRYLSPNTAHLAPRRPRSPEAVKKIDKRLQSLSKEDRQKLIARLRKIAYLFDDAVKIPGTNITLGWDAVLGLVPFVGDATTTAVSAYFLWEAKRLGASRWTMVKMVGNVLTDFVVGLVPLVGDLADIGFRANRRNMRLLEKELDRIERESGQSEVGVK</sequence>
<proteinExistence type="predicted"/>
<accession>A0A2S8FLH2</accession>
<dbReference type="Pfam" id="PF13430">
    <property type="entry name" value="DUF4112"/>
    <property type="match status" value="1"/>
</dbReference>
<comment type="caution">
    <text evidence="1">The sequence shown here is derived from an EMBL/GenBank/DDBJ whole genome shotgun (WGS) entry which is preliminary data.</text>
</comment>
<organism evidence="1 2">
    <name type="scientific">Blastopirellula marina</name>
    <dbReference type="NCBI Taxonomy" id="124"/>
    <lineage>
        <taxon>Bacteria</taxon>
        <taxon>Pseudomonadati</taxon>
        <taxon>Planctomycetota</taxon>
        <taxon>Planctomycetia</taxon>
        <taxon>Pirellulales</taxon>
        <taxon>Pirellulaceae</taxon>
        <taxon>Blastopirellula</taxon>
    </lineage>
</organism>
<evidence type="ECO:0000313" key="2">
    <source>
        <dbReference type="Proteomes" id="UP000238322"/>
    </source>
</evidence>
<dbReference type="OrthoDB" id="513552at2"/>
<dbReference type="AlphaFoldDB" id="A0A2S8FLH2"/>
<gene>
    <name evidence="1" type="ORF">C5Y83_16760</name>
</gene>